<accession>A0A6G1PSA1</accession>
<name>A0A6G1PSA1_CHAAH</name>
<feature type="domain" description="Cyclin-like" evidence="5">
    <location>
        <begin position="265"/>
        <end position="352"/>
    </location>
</feature>
<feature type="domain" description="Cyclin-like" evidence="5">
    <location>
        <begin position="168"/>
        <end position="252"/>
    </location>
</feature>
<gene>
    <name evidence="7" type="ORF">EXN66_Car008690</name>
</gene>
<comment type="subunit">
    <text evidence="3">Interacts with the CDK1 protein kinase to form a serine/threonine kinase holoenzyme complex also known as maturation promoting factor (MPF). The cyclin subunit imparts substrate specificity to the complex.</text>
</comment>
<dbReference type="CDD" id="cd20542">
    <property type="entry name" value="CYCLIN_CNTD2"/>
    <property type="match status" value="1"/>
</dbReference>
<evidence type="ECO:0000259" key="5">
    <source>
        <dbReference type="SMART" id="SM00385"/>
    </source>
</evidence>
<comment type="similarity">
    <text evidence="4">Belongs to the cyclin family.</text>
</comment>
<dbReference type="SUPFAM" id="SSF47954">
    <property type="entry name" value="Cyclin-like"/>
    <property type="match status" value="2"/>
</dbReference>
<evidence type="ECO:0000313" key="7">
    <source>
        <dbReference type="EMBL" id="KAF3693014.1"/>
    </source>
</evidence>
<reference evidence="7 8" key="1">
    <citation type="submission" date="2019-02" db="EMBL/GenBank/DDBJ databases">
        <title>Opniocepnalus argus genome.</title>
        <authorList>
            <person name="Zhou C."/>
            <person name="Xiao S."/>
        </authorList>
    </citation>
    <scope>NUCLEOTIDE SEQUENCE [LARGE SCALE GENOMIC DNA]</scope>
    <source>
        <strain evidence="7">OARG1902GOOAL</strain>
        <tissue evidence="7">Muscle</tissue>
    </source>
</reference>
<dbReference type="PANTHER" id="PTHR10177">
    <property type="entry name" value="CYCLINS"/>
    <property type="match status" value="1"/>
</dbReference>
<dbReference type="EMBL" id="CM015719">
    <property type="protein sequence ID" value="KAF3693014.1"/>
    <property type="molecule type" value="Genomic_DNA"/>
</dbReference>
<evidence type="ECO:0000256" key="1">
    <source>
        <dbReference type="ARBA" id="ARBA00003222"/>
    </source>
</evidence>
<feature type="domain" description="Cyclin C-terminal" evidence="6">
    <location>
        <begin position="261"/>
        <end position="383"/>
    </location>
</feature>
<evidence type="ECO:0000256" key="3">
    <source>
        <dbReference type="ARBA" id="ARBA00025821"/>
    </source>
</evidence>
<keyword evidence="8" id="KW-1185">Reference proteome</keyword>
<dbReference type="InterPro" id="IPR004367">
    <property type="entry name" value="Cyclin_C-dom"/>
</dbReference>
<dbReference type="Proteomes" id="UP000503349">
    <property type="component" value="Chromosome 8"/>
</dbReference>
<protein>
    <submittedName>
        <fullName evidence="7">G2/mitotic-specific cyclin-B2</fullName>
    </submittedName>
</protein>
<dbReference type="InterPro" id="IPR039361">
    <property type="entry name" value="Cyclin"/>
</dbReference>
<reference evidence="8" key="2">
    <citation type="submission" date="2019-02" db="EMBL/GenBank/DDBJ databases">
        <title>Opniocepnalus argus Var Kimnra genome.</title>
        <authorList>
            <person name="Zhou C."/>
            <person name="Xiao S."/>
        </authorList>
    </citation>
    <scope>NUCLEOTIDE SEQUENCE [LARGE SCALE GENOMIC DNA]</scope>
</reference>
<dbReference type="SMART" id="SM00385">
    <property type="entry name" value="CYCLIN"/>
    <property type="match status" value="2"/>
</dbReference>
<organism evidence="7 8">
    <name type="scientific">Channa argus</name>
    <name type="common">Northern snakehead</name>
    <name type="synonym">Ophicephalus argus</name>
    <dbReference type="NCBI Taxonomy" id="215402"/>
    <lineage>
        <taxon>Eukaryota</taxon>
        <taxon>Metazoa</taxon>
        <taxon>Chordata</taxon>
        <taxon>Craniata</taxon>
        <taxon>Vertebrata</taxon>
        <taxon>Euteleostomi</taxon>
        <taxon>Actinopterygii</taxon>
        <taxon>Neopterygii</taxon>
        <taxon>Teleostei</taxon>
        <taxon>Neoteleostei</taxon>
        <taxon>Acanthomorphata</taxon>
        <taxon>Anabantaria</taxon>
        <taxon>Anabantiformes</taxon>
        <taxon>Channoidei</taxon>
        <taxon>Channidae</taxon>
        <taxon>Channa</taxon>
    </lineage>
</organism>
<evidence type="ECO:0000313" key="8">
    <source>
        <dbReference type="Proteomes" id="UP000503349"/>
    </source>
</evidence>
<dbReference type="CDD" id="cd20537">
    <property type="entry name" value="CYCLIN_CCNO-like_rpt2"/>
    <property type="match status" value="1"/>
</dbReference>
<dbReference type="Pfam" id="PF00134">
    <property type="entry name" value="Cyclin_N"/>
    <property type="match status" value="1"/>
</dbReference>
<dbReference type="SMART" id="SM01332">
    <property type="entry name" value="Cyclin_C"/>
    <property type="match status" value="1"/>
</dbReference>
<proteinExistence type="inferred from homology"/>
<dbReference type="Pfam" id="PF02984">
    <property type="entry name" value="Cyclin_C"/>
    <property type="match status" value="1"/>
</dbReference>
<dbReference type="InterPro" id="IPR036915">
    <property type="entry name" value="Cyclin-like_sf"/>
</dbReference>
<comment type="function">
    <text evidence="1">Essential for the control of the cell cycle at the G2/M (mitosis) transition.</text>
</comment>
<dbReference type="Gene3D" id="1.10.472.10">
    <property type="entry name" value="Cyclin-like"/>
    <property type="match status" value="2"/>
</dbReference>
<dbReference type="OrthoDB" id="5590282at2759"/>
<evidence type="ECO:0000256" key="4">
    <source>
        <dbReference type="RuleBase" id="RU000383"/>
    </source>
</evidence>
<dbReference type="InterPro" id="IPR006671">
    <property type="entry name" value="Cyclin_N"/>
</dbReference>
<dbReference type="InterPro" id="IPR013763">
    <property type="entry name" value="Cyclin-like_dom"/>
</dbReference>
<keyword evidence="2 4" id="KW-0195">Cyclin</keyword>
<dbReference type="FunFam" id="1.10.472.10:FF:000057">
    <property type="entry name" value="Cyclin N-terminal domain containing 2"/>
    <property type="match status" value="1"/>
</dbReference>
<sequence length="394" mass="44542">MARTGFCDSKPLLDLHKKVDERRAPLRTWANACGPIDRRQPIADESRMATGKVEPEHRWERRLSMQTSEGIIMGFHEDSRTHTADGCVDEPVLLYPHGLQGLHSLQALVPSLLRHEVEMALEKLNLIWDRTFAWDMFLDMMRTQTWNSLPNTDLPRHFTDATRAVLVDWLIQVHEMMHFQEETLYLAIHLLNRSLRKIQVTTANLQLLGMVCLFLAAKKEECLLPEVSGLCYLMDHTYTKHQLLRMERKVLCGLKFDLSFTSPLHFLLLVASVAHCSAKVVWMARYLLELSLLEGQCVVFQPVQLAGAALCLSRQVLQEPPTPEGEAAWCLAYSIHVGSETVLLRIMQILASAAARAHSRETCATFIKFSGLETMHVSGHPGLKNASSLLGICT</sequence>
<evidence type="ECO:0000256" key="2">
    <source>
        <dbReference type="ARBA" id="ARBA00023127"/>
    </source>
</evidence>
<evidence type="ECO:0000259" key="6">
    <source>
        <dbReference type="SMART" id="SM01332"/>
    </source>
</evidence>
<dbReference type="AlphaFoldDB" id="A0A6G1PSA1"/>